<evidence type="ECO:0000256" key="3">
    <source>
        <dbReference type="ARBA" id="ARBA00023237"/>
    </source>
</evidence>
<feature type="domain" description="Outer membrane protein beta-barrel" evidence="6">
    <location>
        <begin position="388"/>
        <end position="815"/>
    </location>
</feature>
<dbReference type="InterPro" id="IPR037066">
    <property type="entry name" value="Plug_dom_sf"/>
</dbReference>
<reference evidence="8" key="1">
    <citation type="journal article" date="2019" name="Int. J. Syst. Evol. Microbiol.">
        <title>The Global Catalogue of Microorganisms (GCM) 10K type strain sequencing project: providing services to taxonomists for standard genome sequencing and annotation.</title>
        <authorList>
            <consortium name="The Broad Institute Genomics Platform"/>
            <consortium name="The Broad Institute Genome Sequencing Center for Infectious Disease"/>
            <person name="Wu L."/>
            <person name="Ma J."/>
        </authorList>
    </citation>
    <scope>NUCLEOTIDE SEQUENCE [LARGE SCALE GENOMIC DNA]</scope>
    <source>
        <strain evidence="8">CCUG 61484</strain>
    </source>
</reference>
<dbReference type="EMBL" id="JBHTHZ010000004">
    <property type="protein sequence ID" value="MFD0793565.1"/>
    <property type="molecule type" value="Genomic_DNA"/>
</dbReference>
<dbReference type="Proteomes" id="UP001597010">
    <property type="component" value="Unassembled WGS sequence"/>
</dbReference>
<keyword evidence="3" id="KW-0998">Cell outer membrane</keyword>
<dbReference type="PANTHER" id="PTHR40980:SF4">
    <property type="entry name" value="TONB-DEPENDENT RECEPTOR-LIKE BETA-BARREL DOMAIN-CONTAINING PROTEIN"/>
    <property type="match status" value="1"/>
</dbReference>
<dbReference type="Gene3D" id="2.170.130.10">
    <property type="entry name" value="TonB-dependent receptor, plug domain"/>
    <property type="match status" value="1"/>
</dbReference>
<dbReference type="Gene3D" id="2.60.40.1120">
    <property type="entry name" value="Carboxypeptidase-like, regulatory domain"/>
    <property type="match status" value="1"/>
</dbReference>
<dbReference type="SUPFAM" id="SSF56935">
    <property type="entry name" value="Porins"/>
    <property type="match status" value="1"/>
</dbReference>
<dbReference type="InterPro" id="IPR036942">
    <property type="entry name" value="Beta-barrel_TonB_sf"/>
</dbReference>
<evidence type="ECO:0000256" key="4">
    <source>
        <dbReference type="SAM" id="MobiDB-lite"/>
    </source>
</evidence>
<evidence type="ECO:0000256" key="2">
    <source>
        <dbReference type="ARBA" id="ARBA00023136"/>
    </source>
</evidence>
<evidence type="ECO:0000313" key="7">
    <source>
        <dbReference type="EMBL" id="MFD0793565.1"/>
    </source>
</evidence>
<feature type="region of interest" description="Disordered" evidence="4">
    <location>
        <begin position="831"/>
        <end position="858"/>
    </location>
</feature>
<dbReference type="RefSeq" id="WP_377113545.1">
    <property type="nucleotide sequence ID" value="NZ_JBHTHZ010000004.1"/>
</dbReference>
<dbReference type="PANTHER" id="PTHR40980">
    <property type="entry name" value="PLUG DOMAIN-CONTAINING PROTEIN"/>
    <property type="match status" value="1"/>
</dbReference>
<keyword evidence="5" id="KW-0732">Signal</keyword>
<dbReference type="InterPro" id="IPR008969">
    <property type="entry name" value="CarboxyPept-like_regulatory"/>
</dbReference>
<dbReference type="Gene3D" id="2.40.170.20">
    <property type="entry name" value="TonB-dependent receptor, beta-barrel domain"/>
    <property type="match status" value="1"/>
</dbReference>
<dbReference type="InterPro" id="IPR041700">
    <property type="entry name" value="OMP_b-brl_3"/>
</dbReference>
<proteinExistence type="predicted"/>
<dbReference type="SUPFAM" id="SSF49464">
    <property type="entry name" value="Carboxypeptidase regulatory domain-like"/>
    <property type="match status" value="1"/>
</dbReference>
<name>A0ABW3ARU1_9SPHI</name>
<feature type="signal peptide" evidence="5">
    <location>
        <begin position="1"/>
        <end position="19"/>
    </location>
</feature>
<feature type="compositionally biased region" description="Gly residues" evidence="4">
    <location>
        <begin position="841"/>
        <end position="858"/>
    </location>
</feature>
<accession>A0ABW3ARU1</accession>
<organism evidence="7 8">
    <name type="scientific">Mucilaginibacter litoreus</name>
    <dbReference type="NCBI Taxonomy" id="1048221"/>
    <lineage>
        <taxon>Bacteria</taxon>
        <taxon>Pseudomonadati</taxon>
        <taxon>Bacteroidota</taxon>
        <taxon>Sphingobacteriia</taxon>
        <taxon>Sphingobacteriales</taxon>
        <taxon>Sphingobacteriaceae</taxon>
        <taxon>Mucilaginibacter</taxon>
    </lineage>
</organism>
<evidence type="ECO:0000313" key="8">
    <source>
        <dbReference type="Proteomes" id="UP001597010"/>
    </source>
</evidence>
<keyword evidence="2" id="KW-0472">Membrane</keyword>
<gene>
    <name evidence="7" type="ORF">ACFQZX_08035</name>
</gene>
<comment type="caution">
    <text evidence="7">The sequence shown here is derived from an EMBL/GenBank/DDBJ whole genome shotgun (WGS) entry which is preliminary data.</text>
</comment>
<keyword evidence="7" id="KW-0675">Receptor</keyword>
<feature type="chain" id="PRO_5047422586" evidence="5">
    <location>
        <begin position="20"/>
        <end position="858"/>
    </location>
</feature>
<keyword evidence="8" id="KW-1185">Reference proteome</keyword>
<evidence type="ECO:0000259" key="6">
    <source>
        <dbReference type="Pfam" id="PF14905"/>
    </source>
</evidence>
<dbReference type="Pfam" id="PF14905">
    <property type="entry name" value="OMP_b-brl_3"/>
    <property type="match status" value="1"/>
</dbReference>
<protein>
    <submittedName>
        <fullName evidence="7">TonB-dependent receptor domain-containing protein</fullName>
    </submittedName>
</protein>
<evidence type="ECO:0000256" key="1">
    <source>
        <dbReference type="ARBA" id="ARBA00004442"/>
    </source>
</evidence>
<sequence>MKRILLLLIIILGCMTAKAQFPTGGGGSSIVGKISGTVIDSLTKKPVDYATVTIYRSGAKSPLNGVLTDDKGNFQINNLKAGKYKITVSFIGYPTKTFDPVETTLSKPDYNMGDVVLAPSAKTLKEVQVVGQAALVENKIDKIVYNAEKDLTAAGGNATDVLQKVPLVSVDMNGNVAIRGDQNVRVLINGKPSGATSASLSDVLKTIPADQIKNVEVITSPSAKYDAEGSGGIINIVTKTKNASGISGSVSGGVGTRQNNGNVNFNYNKNRFNFSANLGGNLTWPQTITTVFDQTINNGTINQHNHNDTYNEMKRHGARGTVSAGYEFNGYNSINSTIAINDGGFNTKGGGDYSIEDFNDPSKNLIYAGNTLNHNKFSGFDWNLDYTHKFKKEGHEVTVSGQWSHSIIKTDYSSIFTSKQTTPAIPQPNQQGNNDGKNNEYTVQADYTNPISKVLKLEAGGKTIQRRISSTYDIFSLDADGKNPILDPENSNLYDYNQNVYAGYSVFTFTLPKSYSLLAGFRYENTQIKGDPQTPFASGDNQQQLNPFTASYNTYIPSLTLQKTFGANTLKLSYSKRIQRPSLQVLNPFINRTNIQAQSVGNPNLAPEVSQTVELNYNTFISSSVLNFSVYYKRTNDLIEGIAVPINEIVDGKNVIGTRTVQNNVALNNSLGASFFGSITPIKPLTIRGSVNVFTYNPTVYDEYAGSVNEDALKTRVQYTMFGSAQYNLPKDFIVEAFGFVNSPRRTIQGSSPSFGIYVFGVKKQFMNKKASIGFNTVQPFAVNKSFNQDISSPGFSQISHTKVPFQSFGITFSYSFGKISFKAPTQKKKGVNNDDLIQGGDQGGMGGGAGGGTPARQ</sequence>
<dbReference type="Pfam" id="PF13620">
    <property type="entry name" value="CarboxypepD_reg"/>
    <property type="match status" value="1"/>
</dbReference>
<evidence type="ECO:0000256" key="5">
    <source>
        <dbReference type="SAM" id="SignalP"/>
    </source>
</evidence>
<comment type="subcellular location">
    <subcellularLocation>
        <location evidence="1">Cell outer membrane</location>
    </subcellularLocation>
</comment>